<evidence type="ECO:0000256" key="17">
    <source>
        <dbReference type="ARBA" id="ARBA00023006"/>
    </source>
</evidence>
<feature type="compositionally biased region" description="Basic and acidic residues" evidence="22">
    <location>
        <begin position="991"/>
        <end position="1023"/>
    </location>
</feature>
<keyword evidence="14" id="KW-0378">Hydrolase</keyword>
<comment type="cofactor">
    <cofactor evidence="1">
        <name>Mg(2+)</name>
        <dbReference type="ChEBI" id="CHEBI:18420"/>
    </cofactor>
</comment>
<accession>A0A6A6V0U3</accession>
<feature type="compositionally biased region" description="Acidic residues" evidence="22">
    <location>
        <begin position="973"/>
        <end position="990"/>
    </location>
</feature>
<dbReference type="InterPro" id="IPR018935">
    <property type="entry name" value="RIO_kinase_CS"/>
</dbReference>
<dbReference type="PROSITE" id="PS01245">
    <property type="entry name" value="RIO1"/>
    <property type="match status" value="1"/>
</dbReference>
<evidence type="ECO:0000313" key="25">
    <source>
        <dbReference type="Proteomes" id="UP000799440"/>
    </source>
</evidence>
<name>A0A6A6V0U3_9PLEO</name>
<keyword evidence="9" id="KW-0723">Serine/threonine-protein kinase</keyword>
<evidence type="ECO:0000256" key="18">
    <source>
        <dbReference type="ARBA" id="ARBA00047899"/>
    </source>
</evidence>
<gene>
    <name evidence="24" type="ORF">M011DRAFT_529245</name>
</gene>
<dbReference type="PANTHER" id="PTHR45723">
    <property type="entry name" value="SERINE/THREONINE-PROTEIN KINASE RIO1"/>
    <property type="match status" value="1"/>
</dbReference>
<keyword evidence="13" id="KW-0418">Kinase</keyword>
<feature type="compositionally biased region" description="Low complexity" evidence="22">
    <location>
        <begin position="1098"/>
        <end position="1123"/>
    </location>
</feature>
<dbReference type="CDD" id="cd05147">
    <property type="entry name" value="RIO1_euk"/>
    <property type="match status" value="1"/>
</dbReference>
<evidence type="ECO:0000256" key="8">
    <source>
        <dbReference type="ARBA" id="ARBA00022517"/>
    </source>
</evidence>
<keyword evidence="12" id="KW-0547">Nucleotide-binding</keyword>
<dbReference type="FunFam" id="3.30.200.20:FF:000148">
    <property type="entry name" value="Serine/threonine-protein kinase RIO1"/>
    <property type="match status" value="1"/>
</dbReference>
<feature type="region of interest" description="Disordered" evidence="22">
    <location>
        <begin position="966"/>
        <end position="1041"/>
    </location>
</feature>
<evidence type="ECO:0000256" key="21">
    <source>
        <dbReference type="SAM" id="Coils"/>
    </source>
</evidence>
<feature type="region of interest" description="Disordered" evidence="22">
    <location>
        <begin position="1081"/>
        <end position="1127"/>
    </location>
</feature>
<dbReference type="Pfam" id="PF01163">
    <property type="entry name" value="RIO1"/>
    <property type="match status" value="1"/>
</dbReference>
<keyword evidence="11" id="KW-0479">Metal-binding</keyword>
<evidence type="ECO:0000256" key="3">
    <source>
        <dbReference type="ARBA" id="ARBA00004623"/>
    </source>
</evidence>
<dbReference type="GO" id="GO:0034045">
    <property type="term" value="C:phagophore assembly site membrane"/>
    <property type="evidence" value="ECO:0007669"/>
    <property type="project" value="UniProtKB-SubCell"/>
</dbReference>
<evidence type="ECO:0000256" key="2">
    <source>
        <dbReference type="ARBA" id="ARBA00004496"/>
    </source>
</evidence>
<dbReference type="InterPro" id="IPR011009">
    <property type="entry name" value="Kinase-like_dom_sf"/>
</dbReference>
<evidence type="ECO:0000256" key="20">
    <source>
        <dbReference type="ARBA" id="ARBA00068838"/>
    </source>
</evidence>
<evidence type="ECO:0000256" key="7">
    <source>
        <dbReference type="ARBA" id="ARBA00022490"/>
    </source>
</evidence>
<dbReference type="GO" id="GO:0046872">
    <property type="term" value="F:metal ion binding"/>
    <property type="evidence" value="ECO:0007669"/>
    <property type="project" value="UniProtKB-KW"/>
</dbReference>
<dbReference type="InterPro" id="IPR018934">
    <property type="entry name" value="RIO_dom"/>
</dbReference>
<sequence length="1291" mass="144689">MASFESPASSAGSSPSNSHHRRPQTLDDLVTHFVAAKRALNSQTSLWRANEIVTSARELLEENALLFARNSAIKALIYEQEDTLEAIRRGMHVVETDTQADFKRTIHSLDVAFDGLQSTLTVLRQMPIETALQPPGTPQKHLLDFVDTTTVSDMKDTLKGYIDRYNQMLATLVKSNDAFDTALANLHSSIDSLPSTPTASTASPVPDLYYDLEGHAKEAAQAFQMLVSHYDLCVTALRHTEGGSDAATQATGDVPEPSGGGISVPPEPISEEERQEMLSVLSKDALEVEDVVSEIRERASEMGSLLAAMEKHVAHLRNEDAALGKVLCMTTRVATEAKLHVATSRAYQTSWFEDNRPELLNGIDEWENQRDFYERFELAYAELLLEVASRRRRHEKAKRKAEEAQKELDKLHAEDERAREQFTLVQGDFLPQDIWPGLRRPPRRYEVRIAEEEDDEGGTAHSIPQLGRNVVERALARVKRKMHSYPSNVQRSRHSELQPNMADEAKTLPISDPAPDAQPEEASDYEDIFDDASDDDLAPELIAANLSDYTKAYNRQLKLNDPSTPPAEKPKTNSQKPLANTRASLDDQIEALSKHAGKIKLNARMAGVSGGGARDKDKSDRATSEQVLDDRTRMILLWLLNRNIVSEIHGVISTGKEANVYHALQIPEDEDAQPVFRAIKVYKTAILVFKDRERYVTGEFRFRQGYNKHNNRAMVKLWAEKETRNLKRLVAAGIPCPRPLHLRLHVLVMEFLGDRKGRAAPRLKDVVFTGLTSEEEQQKWKELYIQMLAYVRVMYQVCRLVHADLSEYNVLFHEGKCWVIDVSQSVEHEHPASLEFLRKDIKNVNDFFRSRGVEVLRERQVFGLVTKETLGEAEAKAEAVARERGAEGKEEMFRGIEEYVERLFEEREHLTPEEKEREDEDDRVFREQYIPQTLQQVVDVERDVEALGRGEGEGLVYRGLLAESHEQGGEGAEGGEEEESESEGSDGESGDESRFEKGPSRGKKNMDKDAKREHKKAVKEEKREKRKEKMPKHLKKKLVSQGSRKNVAYIIPAHLLCATRELSFHLLARSHSLYKIRDPHVSVVESSSSKSSTKDSSSDSSSAPEYSSTEDSSYSSSSEDSSSNGRKSGILSTIVRNYGADNQPKPANMSIESDVPAPGSVYLIINPSTHGRISLRAGELIIADASTNNDISNHWKVVEEACCLGLRNVVSGGFIGTTEDSLQCQASTMGHAERVEFRHQLEGGYRIVLSSNDRKRFISTISPKGQPGKLLLGTKGTRFSFKKVTGGDNYP</sequence>
<keyword evidence="10" id="KW-0808">Transferase</keyword>
<keyword evidence="21" id="KW-0175">Coiled coil</keyword>
<comment type="catalytic activity">
    <reaction evidence="18">
        <text>L-threonyl-[protein] + ATP = O-phospho-L-threonyl-[protein] + ADP + H(+)</text>
        <dbReference type="Rhea" id="RHEA:46608"/>
        <dbReference type="Rhea" id="RHEA-COMP:11060"/>
        <dbReference type="Rhea" id="RHEA-COMP:11605"/>
        <dbReference type="ChEBI" id="CHEBI:15378"/>
        <dbReference type="ChEBI" id="CHEBI:30013"/>
        <dbReference type="ChEBI" id="CHEBI:30616"/>
        <dbReference type="ChEBI" id="CHEBI:61977"/>
        <dbReference type="ChEBI" id="CHEBI:456216"/>
        <dbReference type="EC" id="2.7.11.1"/>
    </reaction>
</comment>
<keyword evidence="25" id="KW-1185">Reference proteome</keyword>
<dbReference type="EC" id="2.7.11.1" evidence="5"/>
<dbReference type="GO" id="GO:0042254">
    <property type="term" value="P:ribosome biogenesis"/>
    <property type="evidence" value="ECO:0007669"/>
    <property type="project" value="UniProtKB-KW"/>
</dbReference>
<evidence type="ECO:0000256" key="16">
    <source>
        <dbReference type="ARBA" id="ARBA00022842"/>
    </source>
</evidence>
<evidence type="ECO:0000256" key="22">
    <source>
        <dbReference type="SAM" id="MobiDB-lite"/>
    </source>
</evidence>
<feature type="domain" description="RIO kinase" evidence="23">
    <location>
        <begin position="617"/>
        <end position="867"/>
    </location>
</feature>
<feature type="compositionally biased region" description="Low complexity" evidence="22">
    <location>
        <begin position="1081"/>
        <end position="1091"/>
    </location>
</feature>
<keyword evidence="7" id="KW-0963">Cytoplasm</keyword>
<dbReference type="Pfam" id="PF04108">
    <property type="entry name" value="ATG17_like"/>
    <property type="match status" value="1"/>
</dbReference>
<evidence type="ECO:0000256" key="19">
    <source>
        <dbReference type="ARBA" id="ARBA00048679"/>
    </source>
</evidence>
<dbReference type="Gene3D" id="3.30.200.20">
    <property type="entry name" value="Phosphorylase Kinase, domain 1"/>
    <property type="match status" value="1"/>
</dbReference>
<evidence type="ECO:0000256" key="11">
    <source>
        <dbReference type="ARBA" id="ARBA00022723"/>
    </source>
</evidence>
<evidence type="ECO:0000256" key="4">
    <source>
        <dbReference type="ARBA" id="ARBA00009196"/>
    </source>
</evidence>
<evidence type="ECO:0000259" key="23">
    <source>
        <dbReference type="SMART" id="SM00090"/>
    </source>
</evidence>
<organism evidence="24 25">
    <name type="scientific">Sporormia fimetaria CBS 119925</name>
    <dbReference type="NCBI Taxonomy" id="1340428"/>
    <lineage>
        <taxon>Eukaryota</taxon>
        <taxon>Fungi</taxon>
        <taxon>Dikarya</taxon>
        <taxon>Ascomycota</taxon>
        <taxon>Pezizomycotina</taxon>
        <taxon>Dothideomycetes</taxon>
        <taxon>Pleosporomycetidae</taxon>
        <taxon>Pleosporales</taxon>
        <taxon>Sporormiaceae</taxon>
        <taxon>Sporormia</taxon>
    </lineage>
</organism>
<dbReference type="InterPro" id="IPR000687">
    <property type="entry name" value="RIO_kinase"/>
</dbReference>
<evidence type="ECO:0000256" key="13">
    <source>
        <dbReference type="ARBA" id="ARBA00022777"/>
    </source>
</evidence>
<keyword evidence="17" id="KW-0072">Autophagy</keyword>
<evidence type="ECO:0000256" key="6">
    <source>
        <dbReference type="ARBA" id="ARBA00016038"/>
    </source>
</evidence>
<evidence type="ECO:0000256" key="15">
    <source>
        <dbReference type="ARBA" id="ARBA00022840"/>
    </source>
</evidence>
<keyword evidence="8" id="KW-0690">Ribosome biogenesis</keyword>
<evidence type="ECO:0000256" key="9">
    <source>
        <dbReference type="ARBA" id="ARBA00022527"/>
    </source>
</evidence>
<evidence type="ECO:0000256" key="12">
    <source>
        <dbReference type="ARBA" id="ARBA00022741"/>
    </source>
</evidence>
<feature type="region of interest" description="Disordered" evidence="22">
    <location>
        <begin position="557"/>
        <end position="580"/>
    </location>
</feature>
<evidence type="ECO:0000256" key="1">
    <source>
        <dbReference type="ARBA" id="ARBA00001946"/>
    </source>
</evidence>
<dbReference type="SMART" id="SM00090">
    <property type="entry name" value="RIO"/>
    <property type="match status" value="1"/>
</dbReference>
<comment type="catalytic activity">
    <reaction evidence="19">
        <text>L-seryl-[protein] + ATP = O-phospho-L-seryl-[protein] + ADP + H(+)</text>
        <dbReference type="Rhea" id="RHEA:17989"/>
        <dbReference type="Rhea" id="RHEA-COMP:9863"/>
        <dbReference type="Rhea" id="RHEA-COMP:11604"/>
        <dbReference type="ChEBI" id="CHEBI:15378"/>
        <dbReference type="ChEBI" id="CHEBI:29999"/>
        <dbReference type="ChEBI" id="CHEBI:30616"/>
        <dbReference type="ChEBI" id="CHEBI:83421"/>
        <dbReference type="ChEBI" id="CHEBI:456216"/>
        <dbReference type="EC" id="2.7.11.1"/>
    </reaction>
</comment>
<dbReference type="GO" id="GO:0016787">
    <property type="term" value="F:hydrolase activity"/>
    <property type="evidence" value="ECO:0007669"/>
    <property type="project" value="UniProtKB-KW"/>
</dbReference>
<dbReference type="OrthoDB" id="1937984at2759"/>
<dbReference type="SUPFAM" id="SSF56112">
    <property type="entry name" value="Protein kinase-like (PK-like)"/>
    <property type="match status" value="1"/>
</dbReference>
<comment type="subcellular location">
    <subcellularLocation>
        <location evidence="2">Cytoplasm</location>
    </subcellularLocation>
    <subcellularLocation>
        <location evidence="3">Preautophagosomal structure membrane</location>
        <topology evidence="3">Peripheral membrane protein</topology>
    </subcellularLocation>
</comment>
<feature type="coiled-coil region" evidence="21">
    <location>
        <begin position="387"/>
        <end position="421"/>
    </location>
</feature>
<keyword evidence="15" id="KW-0067">ATP-binding</keyword>
<reference evidence="24" key="1">
    <citation type="journal article" date="2020" name="Stud. Mycol.">
        <title>101 Dothideomycetes genomes: a test case for predicting lifestyles and emergence of pathogens.</title>
        <authorList>
            <person name="Haridas S."/>
            <person name="Albert R."/>
            <person name="Binder M."/>
            <person name="Bloem J."/>
            <person name="Labutti K."/>
            <person name="Salamov A."/>
            <person name="Andreopoulos B."/>
            <person name="Baker S."/>
            <person name="Barry K."/>
            <person name="Bills G."/>
            <person name="Bluhm B."/>
            <person name="Cannon C."/>
            <person name="Castanera R."/>
            <person name="Culley D."/>
            <person name="Daum C."/>
            <person name="Ezra D."/>
            <person name="Gonzalez J."/>
            <person name="Henrissat B."/>
            <person name="Kuo A."/>
            <person name="Liang C."/>
            <person name="Lipzen A."/>
            <person name="Lutzoni F."/>
            <person name="Magnuson J."/>
            <person name="Mondo S."/>
            <person name="Nolan M."/>
            <person name="Ohm R."/>
            <person name="Pangilinan J."/>
            <person name="Park H.-J."/>
            <person name="Ramirez L."/>
            <person name="Alfaro M."/>
            <person name="Sun H."/>
            <person name="Tritt A."/>
            <person name="Yoshinaga Y."/>
            <person name="Zwiers L.-H."/>
            <person name="Turgeon B."/>
            <person name="Goodwin S."/>
            <person name="Spatafora J."/>
            <person name="Crous P."/>
            <person name="Grigoriev I."/>
        </authorList>
    </citation>
    <scope>NUCLEOTIDE SEQUENCE</scope>
    <source>
        <strain evidence="24">CBS 119925</strain>
    </source>
</reference>
<feature type="region of interest" description="Disordered" evidence="22">
    <location>
        <begin position="1"/>
        <end position="23"/>
    </location>
</feature>
<dbReference type="Proteomes" id="UP000799440">
    <property type="component" value="Unassembled WGS sequence"/>
</dbReference>
<dbReference type="GO" id="GO:0004674">
    <property type="term" value="F:protein serine/threonine kinase activity"/>
    <property type="evidence" value="ECO:0007669"/>
    <property type="project" value="UniProtKB-KW"/>
</dbReference>
<feature type="region of interest" description="Disordered" evidence="22">
    <location>
        <begin position="244"/>
        <end position="266"/>
    </location>
</feature>
<evidence type="ECO:0000256" key="14">
    <source>
        <dbReference type="ARBA" id="ARBA00022801"/>
    </source>
</evidence>
<evidence type="ECO:0000256" key="5">
    <source>
        <dbReference type="ARBA" id="ARBA00012513"/>
    </source>
</evidence>
<proteinExistence type="inferred from homology"/>
<protein>
    <recommendedName>
        <fullName evidence="6">Serine/threonine-protein kinase RIO1</fullName>
        <ecNumber evidence="5">2.7.11.1</ecNumber>
    </recommendedName>
    <alternativeName>
        <fullName evidence="20">Serine/threonine-protein kinase rio1</fullName>
    </alternativeName>
</protein>
<dbReference type="GO" id="GO:0006914">
    <property type="term" value="P:autophagy"/>
    <property type="evidence" value="ECO:0007669"/>
    <property type="project" value="UniProtKB-KW"/>
</dbReference>
<evidence type="ECO:0000256" key="10">
    <source>
        <dbReference type="ARBA" id="ARBA00022679"/>
    </source>
</evidence>
<comment type="similarity">
    <text evidence="4">Belongs to the protein kinase superfamily. RIO-type Ser/Thr kinase family.</text>
</comment>
<dbReference type="EMBL" id="MU006598">
    <property type="protein sequence ID" value="KAF2743354.1"/>
    <property type="molecule type" value="Genomic_DNA"/>
</dbReference>
<keyword evidence="16" id="KW-0460">Magnesium</keyword>
<dbReference type="InterPro" id="IPR051272">
    <property type="entry name" value="RIO-type_Ser/Thr_kinase"/>
</dbReference>
<dbReference type="GO" id="GO:0005524">
    <property type="term" value="F:ATP binding"/>
    <property type="evidence" value="ECO:0007669"/>
    <property type="project" value="UniProtKB-KW"/>
</dbReference>
<dbReference type="InterPro" id="IPR045326">
    <property type="entry name" value="ATG17-like_dom"/>
</dbReference>
<evidence type="ECO:0000313" key="24">
    <source>
        <dbReference type="EMBL" id="KAF2743354.1"/>
    </source>
</evidence>
<feature type="compositionally biased region" description="Low complexity" evidence="22">
    <location>
        <begin position="1"/>
        <end position="17"/>
    </location>
</feature>
<dbReference type="Gene3D" id="1.10.510.10">
    <property type="entry name" value="Transferase(Phosphotransferase) domain 1"/>
    <property type="match status" value="1"/>
</dbReference>
<feature type="compositionally biased region" description="Basic residues" evidence="22">
    <location>
        <begin position="1024"/>
        <end position="1038"/>
    </location>
</feature>